<dbReference type="AlphaFoldDB" id="A0ABD1XE78"/>
<evidence type="ECO:0000313" key="3">
    <source>
        <dbReference type="Proteomes" id="UP001605036"/>
    </source>
</evidence>
<evidence type="ECO:0000313" key="2">
    <source>
        <dbReference type="EMBL" id="KAL2603132.1"/>
    </source>
</evidence>
<protein>
    <submittedName>
        <fullName evidence="2">Uncharacterized protein</fullName>
    </submittedName>
</protein>
<reference evidence="2 3" key="1">
    <citation type="submission" date="2024-09" db="EMBL/GenBank/DDBJ databases">
        <title>Chromosome-scale assembly of Riccia fluitans.</title>
        <authorList>
            <person name="Paukszto L."/>
            <person name="Sawicki J."/>
            <person name="Karawczyk K."/>
            <person name="Piernik-Szablinska J."/>
            <person name="Szczecinska M."/>
            <person name="Mazdziarz M."/>
        </authorList>
    </citation>
    <scope>NUCLEOTIDE SEQUENCE [LARGE SCALE GENOMIC DNA]</scope>
    <source>
        <strain evidence="2">Rf_01</strain>
        <tissue evidence="2">Aerial parts of the thallus</tissue>
    </source>
</reference>
<evidence type="ECO:0000256" key="1">
    <source>
        <dbReference type="SAM" id="MobiDB-lite"/>
    </source>
</evidence>
<proteinExistence type="predicted"/>
<keyword evidence="3" id="KW-1185">Reference proteome</keyword>
<feature type="region of interest" description="Disordered" evidence="1">
    <location>
        <begin position="189"/>
        <end position="237"/>
    </location>
</feature>
<organism evidence="2 3">
    <name type="scientific">Riccia fluitans</name>
    <dbReference type="NCBI Taxonomy" id="41844"/>
    <lineage>
        <taxon>Eukaryota</taxon>
        <taxon>Viridiplantae</taxon>
        <taxon>Streptophyta</taxon>
        <taxon>Embryophyta</taxon>
        <taxon>Marchantiophyta</taxon>
        <taxon>Marchantiopsida</taxon>
        <taxon>Marchantiidae</taxon>
        <taxon>Marchantiales</taxon>
        <taxon>Ricciaceae</taxon>
        <taxon>Riccia</taxon>
    </lineage>
</organism>
<accession>A0ABD1XE78</accession>
<dbReference type="Proteomes" id="UP001605036">
    <property type="component" value="Unassembled WGS sequence"/>
</dbReference>
<gene>
    <name evidence="2" type="ORF">R1flu_013193</name>
</gene>
<sequence>MNALSPVCATDQRLANLEPAIITKPGATLFAELPQSSHRPQIRDSPLDYWGKRRGVPRDSPCRRYNASRDSSVEEFQGVGGLGLTCGTYRHSGVSMINGDGVCRSDPPSLAPRNPGVEFVLETAQSSVLPTTVATKCCTAQVGNLWNKNPSLDLISSQRPWWRWGGEYRLAHCRSYKIRTSRGYLTEETLSAGRPAKQHSARQGESWLSEGTQHMDGPRISGTKRRPLEHRISCGAT</sequence>
<comment type="caution">
    <text evidence="2">The sequence shown here is derived from an EMBL/GenBank/DDBJ whole genome shotgun (WGS) entry which is preliminary data.</text>
</comment>
<name>A0ABD1XE78_9MARC</name>
<dbReference type="EMBL" id="JBHFFA010000051">
    <property type="protein sequence ID" value="KAL2603132.1"/>
    <property type="molecule type" value="Genomic_DNA"/>
</dbReference>